<keyword evidence="3" id="KW-1185">Reference proteome</keyword>
<keyword evidence="1" id="KW-0812">Transmembrane</keyword>
<feature type="transmembrane region" description="Helical" evidence="1">
    <location>
        <begin position="14"/>
        <end position="35"/>
    </location>
</feature>
<evidence type="ECO:0000313" key="2">
    <source>
        <dbReference type="EMBL" id="QDA58699.1"/>
    </source>
</evidence>
<keyword evidence="1" id="KW-1133">Transmembrane helix</keyword>
<accession>A0A5B7ZV82</accession>
<gene>
    <name evidence="2" type="ORF">FHG12_00655</name>
</gene>
<dbReference type="AlphaFoldDB" id="A0A5B7ZV82"/>
<dbReference type="OrthoDB" id="9950292at2"/>
<dbReference type="RefSeq" id="WP_139513597.1">
    <property type="nucleotide sequence ID" value="NZ_CP040896.1"/>
</dbReference>
<dbReference type="KEGG" id="hyj:FHG12_00655"/>
<dbReference type="Proteomes" id="UP000305398">
    <property type="component" value="Chromosome"/>
</dbReference>
<organism evidence="2 3">
    <name type="scientific">Hymenobacter jejuensis</name>
    <dbReference type="NCBI Taxonomy" id="2502781"/>
    <lineage>
        <taxon>Bacteria</taxon>
        <taxon>Pseudomonadati</taxon>
        <taxon>Bacteroidota</taxon>
        <taxon>Cytophagia</taxon>
        <taxon>Cytophagales</taxon>
        <taxon>Hymenobacteraceae</taxon>
        <taxon>Hymenobacter</taxon>
    </lineage>
</organism>
<keyword evidence="1" id="KW-0472">Membrane</keyword>
<protein>
    <submittedName>
        <fullName evidence="2">Uncharacterized protein</fullName>
    </submittedName>
</protein>
<evidence type="ECO:0000256" key="1">
    <source>
        <dbReference type="SAM" id="Phobius"/>
    </source>
</evidence>
<dbReference type="EMBL" id="CP040896">
    <property type="protein sequence ID" value="QDA58699.1"/>
    <property type="molecule type" value="Genomic_DNA"/>
</dbReference>
<evidence type="ECO:0000313" key="3">
    <source>
        <dbReference type="Proteomes" id="UP000305398"/>
    </source>
</evidence>
<name>A0A5B7ZV82_9BACT</name>
<proteinExistence type="predicted"/>
<reference evidence="2 3" key="1">
    <citation type="submission" date="2019-06" db="EMBL/GenBank/DDBJ databases">
        <authorList>
            <person name="Srinivasan S."/>
        </authorList>
    </citation>
    <scope>NUCLEOTIDE SEQUENCE [LARGE SCALE GENOMIC DNA]</scope>
    <source>
        <strain evidence="2 3">17J68-5</strain>
    </source>
</reference>
<sequence length="177" mass="19372">METIRIASLIIKQIGIPITTVIAIISTALAIWLSLKKYRLKVLSEIRLTKAAEIEADIQLLKAFSELMNIAHARLNYQVSEKAVEMLLQKEAILSLIATKGNLDLSNLLSQAVIPIPVGAASQDAAIVAVATLGKRHNVLLEAAIQALETLSGFKSEITDKHIIELKQLLHTRNTSY</sequence>